<dbReference type="Proteomes" id="UP001519667">
    <property type="component" value="Unassembled WGS sequence"/>
</dbReference>
<reference evidence="7 8" key="1">
    <citation type="submission" date="2021-04" db="EMBL/GenBank/DDBJ databases">
        <title>Pseudomonas boanensis sp. nov., a bacterium isolated from river water used for household purposes in Boane District, Mozambique.</title>
        <authorList>
            <person name="Nicklasson M."/>
            <person name="Martin-Rodriguez A.J."/>
            <person name="Thorell K."/>
            <person name="Neves L."/>
            <person name="Mussagy A."/>
            <person name="Rydberg H.A."/>
            <person name="Hernroth B."/>
            <person name="Svensson-Stadler L."/>
            <person name="Sjoling A."/>
        </authorList>
    </citation>
    <scope>NUCLEOTIDE SEQUENCE [LARGE SCALE GENOMIC DNA]</scope>
    <source>
        <strain evidence="7 8">DB1</strain>
    </source>
</reference>
<protein>
    <submittedName>
        <fullName evidence="7">Sensor histidine kinase</fullName>
    </submittedName>
</protein>
<feature type="domain" description="Histidine kinase/HSP90-like ATPase" evidence="6">
    <location>
        <begin position="407"/>
        <end position="505"/>
    </location>
</feature>
<keyword evidence="3" id="KW-0902">Two-component regulatory system</keyword>
<dbReference type="PANTHER" id="PTHR24421:SF55">
    <property type="entry name" value="SENSOR HISTIDINE KINASE YDFH"/>
    <property type="match status" value="1"/>
</dbReference>
<keyword evidence="5" id="KW-0472">Membrane</keyword>
<dbReference type="InterPro" id="IPR003594">
    <property type="entry name" value="HATPase_dom"/>
</dbReference>
<keyword evidence="1" id="KW-0808">Transferase</keyword>
<dbReference type="Gene3D" id="3.30.565.10">
    <property type="entry name" value="Histidine kinase-like ATPase, C-terminal domain"/>
    <property type="match status" value="1"/>
</dbReference>
<feature type="transmembrane region" description="Helical" evidence="5">
    <location>
        <begin position="54"/>
        <end position="74"/>
    </location>
</feature>
<dbReference type="Gene3D" id="1.20.5.1930">
    <property type="match status" value="1"/>
</dbReference>
<dbReference type="RefSeq" id="WP_215373455.1">
    <property type="nucleotide sequence ID" value="NZ_JAGTIS010000004.1"/>
</dbReference>
<organism evidence="7 8">
    <name type="scientific">Metapseudomonas boanensis</name>
    <dbReference type="NCBI Taxonomy" id="2822138"/>
    <lineage>
        <taxon>Bacteria</taxon>
        <taxon>Pseudomonadati</taxon>
        <taxon>Pseudomonadota</taxon>
        <taxon>Gammaproteobacteria</taxon>
        <taxon>Pseudomonadales</taxon>
        <taxon>Pseudomonadaceae</taxon>
        <taxon>Metapseudomonas</taxon>
    </lineage>
</organism>
<dbReference type="PANTHER" id="PTHR24421">
    <property type="entry name" value="NITRATE/NITRITE SENSOR PROTEIN NARX-RELATED"/>
    <property type="match status" value="1"/>
</dbReference>
<dbReference type="Pfam" id="PF07730">
    <property type="entry name" value="HisKA_3"/>
    <property type="match status" value="1"/>
</dbReference>
<name>A0ABS5XFM0_9GAMM</name>
<sequence>MPIDAKVEPNQLTCGRGPDPTLVQSPPGPKPGRNNSWWRRFCNRARRLKRSTQFVIAASFILSLTMSLVGNLVGQRIERAAVQSAAEAGALYMESFLEPFVQDLATTGTISPDSAAAIDQLLQNSSLNRHVASVKIWRPDGTVIYSTDKSTLNRQFPTDEIDEALQGRIVTGLEDLEQDENVFERSLDMPLYEIYAPLREHGTGKVVAVGEFYERADSLEQEIDTVRLQVWAVVGSATLAMLGLLFFVVRRGERIIDQQQIALKQRMVEQAILHARNAQLQRSITSANLEFSRISELTLRRLGADLHDGPAQLLTLILVRIDELAQLRDRLREHGEELDGDALETIRKAGQDALREIRDISRGLALPEIGDLSLEQLLRLLVQRHEQRTGTFVELELEPLPTQASMSLKICLYRFVQEALNNAFLHAGGKGQRVSAHLAKGELVVCVKDAGAGFAQTSTAEEEHGRRRLGLVGMRYRVEALGGTFQIDSRPGAGTQVTARFKLPTTESEAL</sequence>
<dbReference type="SMART" id="SM00387">
    <property type="entry name" value="HATPase_c"/>
    <property type="match status" value="1"/>
</dbReference>
<accession>A0ABS5XFM0</accession>
<evidence type="ECO:0000256" key="4">
    <source>
        <dbReference type="SAM" id="MobiDB-lite"/>
    </source>
</evidence>
<dbReference type="GO" id="GO:0016301">
    <property type="term" value="F:kinase activity"/>
    <property type="evidence" value="ECO:0007669"/>
    <property type="project" value="UniProtKB-KW"/>
</dbReference>
<feature type="transmembrane region" description="Helical" evidence="5">
    <location>
        <begin position="228"/>
        <end position="249"/>
    </location>
</feature>
<evidence type="ECO:0000256" key="2">
    <source>
        <dbReference type="ARBA" id="ARBA00022777"/>
    </source>
</evidence>
<comment type="caution">
    <text evidence="7">The sequence shown here is derived from an EMBL/GenBank/DDBJ whole genome shotgun (WGS) entry which is preliminary data.</text>
</comment>
<keyword evidence="5" id="KW-0812">Transmembrane</keyword>
<evidence type="ECO:0000313" key="8">
    <source>
        <dbReference type="Proteomes" id="UP001519667"/>
    </source>
</evidence>
<evidence type="ECO:0000259" key="6">
    <source>
        <dbReference type="SMART" id="SM00387"/>
    </source>
</evidence>
<gene>
    <name evidence="7" type="ORF">J7302_10145</name>
</gene>
<dbReference type="SUPFAM" id="SSF55874">
    <property type="entry name" value="ATPase domain of HSP90 chaperone/DNA topoisomerase II/histidine kinase"/>
    <property type="match status" value="1"/>
</dbReference>
<keyword evidence="2 7" id="KW-0418">Kinase</keyword>
<dbReference type="Pfam" id="PF02518">
    <property type="entry name" value="HATPase_c"/>
    <property type="match status" value="1"/>
</dbReference>
<evidence type="ECO:0000313" key="7">
    <source>
        <dbReference type="EMBL" id="MBT8766488.1"/>
    </source>
</evidence>
<dbReference type="InterPro" id="IPR011712">
    <property type="entry name" value="Sig_transdc_His_kin_sub3_dim/P"/>
</dbReference>
<dbReference type="EMBL" id="JAGTIS010000004">
    <property type="protein sequence ID" value="MBT8766488.1"/>
    <property type="molecule type" value="Genomic_DNA"/>
</dbReference>
<dbReference type="InterPro" id="IPR050482">
    <property type="entry name" value="Sensor_HK_TwoCompSys"/>
</dbReference>
<evidence type="ECO:0000256" key="3">
    <source>
        <dbReference type="ARBA" id="ARBA00023012"/>
    </source>
</evidence>
<evidence type="ECO:0000256" key="1">
    <source>
        <dbReference type="ARBA" id="ARBA00022679"/>
    </source>
</evidence>
<keyword evidence="8" id="KW-1185">Reference proteome</keyword>
<proteinExistence type="predicted"/>
<evidence type="ECO:0000256" key="5">
    <source>
        <dbReference type="SAM" id="Phobius"/>
    </source>
</evidence>
<feature type="region of interest" description="Disordered" evidence="4">
    <location>
        <begin position="1"/>
        <end position="36"/>
    </location>
</feature>
<keyword evidence="5" id="KW-1133">Transmembrane helix</keyword>
<dbReference type="InterPro" id="IPR036890">
    <property type="entry name" value="HATPase_C_sf"/>
</dbReference>
<dbReference type="CDD" id="cd16917">
    <property type="entry name" value="HATPase_UhpB-NarQ-NarX-like"/>
    <property type="match status" value="1"/>
</dbReference>